<evidence type="ECO:0000313" key="2">
    <source>
        <dbReference type="Proteomes" id="UP000217895"/>
    </source>
</evidence>
<dbReference type="Proteomes" id="UP000217895">
    <property type="component" value="Plasmid Plasmid1 dna"/>
</dbReference>
<keyword evidence="2" id="KW-1185">Reference proteome</keyword>
<keyword evidence="1" id="KW-0614">Plasmid</keyword>
<sequence>MYLFDWRYTGDAVRVRDRRFVNLEIDNCNSASPAASRGKLPGNMAKREGKTASIEITCTPSQKTAIKARSQSVGAKSVSEYLLMIALRGNVDDYGFMRRKADGPLVNAATYQRLGEMIELLETRICATSKDSLFSASPDAQSLLQELIEQIHETRREIALNRLKNAVNRL</sequence>
<proteinExistence type="predicted"/>
<gene>
    <name evidence="1" type="ORF">NIES2135_61040</name>
</gene>
<name>A0A1Z4JRD2_LEPBY</name>
<reference evidence="1 2" key="1">
    <citation type="submission" date="2017-06" db="EMBL/GenBank/DDBJ databases">
        <title>Genome sequencing of cyanobaciteial culture collection at National Institute for Environmental Studies (NIES).</title>
        <authorList>
            <person name="Hirose Y."/>
            <person name="Shimura Y."/>
            <person name="Fujisawa T."/>
            <person name="Nakamura Y."/>
            <person name="Kawachi M."/>
        </authorList>
    </citation>
    <scope>NUCLEOTIDE SEQUENCE [LARGE SCALE GENOMIC DNA]</scope>
    <source>
        <strain evidence="1 2">NIES-2135</strain>
        <plasmid evidence="2">Plasmid Plasmid1 dna</plasmid>
    </source>
</reference>
<dbReference type="EMBL" id="AP018204">
    <property type="protein sequence ID" value="BAY59227.1"/>
    <property type="molecule type" value="Genomic_DNA"/>
</dbReference>
<protein>
    <submittedName>
        <fullName evidence="1">Uncharacterized protein</fullName>
    </submittedName>
</protein>
<dbReference type="AlphaFoldDB" id="A0A1Z4JRD2"/>
<evidence type="ECO:0000313" key="1">
    <source>
        <dbReference type="EMBL" id="BAY59227.1"/>
    </source>
</evidence>
<accession>A0A1Z4JRD2</accession>
<organism evidence="1 2">
    <name type="scientific">Leptolyngbya boryana NIES-2135</name>
    <dbReference type="NCBI Taxonomy" id="1973484"/>
    <lineage>
        <taxon>Bacteria</taxon>
        <taxon>Bacillati</taxon>
        <taxon>Cyanobacteriota</taxon>
        <taxon>Cyanophyceae</taxon>
        <taxon>Leptolyngbyales</taxon>
        <taxon>Leptolyngbyaceae</taxon>
        <taxon>Leptolyngbya group</taxon>
        <taxon>Leptolyngbya</taxon>
    </lineage>
</organism>
<geneLocation type="plasmid" evidence="1">
    <name>plasmid1</name>
</geneLocation>